<keyword evidence="6" id="KW-0472">Membrane</keyword>
<dbReference type="PROSITE" id="PS50002">
    <property type="entry name" value="SH3"/>
    <property type="match status" value="1"/>
</dbReference>
<dbReference type="InterPro" id="IPR020590">
    <property type="entry name" value="Guanylate_kinase_CS"/>
</dbReference>
<dbReference type="Pfam" id="PF00595">
    <property type="entry name" value="PDZ"/>
    <property type="match status" value="3"/>
</dbReference>
<evidence type="ECO:0000256" key="2">
    <source>
        <dbReference type="ARBA" id="ARBA00007014"/>
    </source>
</evidence>
<dbReference type="FunFam" id="3.40.50.300:FF:001402">
    <property type="entry name" value="Discs, large homolog 3 (Drosophila)"/>
    <property type="match status" value="1"/>
</dbReference>
<organism evidence="13 14">
    <name type="scientific">Amphiprion percula</name>
    <name type="common">Orange clownfish</name>
    <name type="synonym">Lutjanus percula</name>
    <dbReference type="NCBI Taxonomy" id="161767"/>
    <lineage>
        <taxon>Eukaryota</taxon>
        <taxon>Metazoa</taxon>
        <taxon>Chordata</taxon>
        <taxon>Craniata</taxon>
        <taxon>Vertebrata</taxon>
        <taxon>Euteleostomi</taxon>
        <taxon>Actinopterygii</taxon>
        <taxon>Neopterygii</taxon>
        <taxon>Teleostei</taxon>
        <taxon>Neoteleostei</taxon>
        <taxon>Acanthomorphata</taxon>
        <taxon>Ovalentaria</taxon>
        <taxon>Pomacentridae</taxon>
        <taxon>Amphiprion</taxon>
    </lineage>
</organism>
<feature type="domain" description="L27" evidence="12">
    <location>
        <begin position="4"/>
        <end position="64"/>
    </location>
</feature>
<dbReference type="InterPro" id="IPR027417">
    <property type="entry name" value="P-loop_NTPase"/>
</dbReference>
<keyword evidence="14" id="KW-1185">Reference proteome</keyword>
<dbReference type="PANTHER" id="PTHR23119">
    <property type="entry name" value="DISCS LARGE"/>
    <property type="match status" value="1"/>
</dbReference>
<dbReference type="CDD" id="cd00071">
    <property type="entry name" value="GMPK"/>
    <property type="match status" value="1"/>
</dbReference>
<dbReference type="GO" id="GO:0043005">
    <property type="term" value="C:neuron projection"/>
    <property type="evidence" value="ECO:0007669"/>
    <property type="project" value="InterPro"/>
</dbReference>
<feature type="domain" description="Guanylate kinase-like" evidence="10">
    <location>
        <begin position="738"/>
        <end position="913"/>
    </location>
</feature>
<evidence type="ECO:0000256" key="8">
    <source>
        <dbReference type="SAM" id="MobiDB-lite"/>
    </source>
</evidence>
<feature type="region of interest" description="Disordered" evidence="8">
    <location>
        <begin position="89"/>
        <end position="140"/>
    </location>
</feature>
<dbReference type="PROSITE" id="PS51022">
    <property type="entry name" value="L27"/>
    <property type="match status" value="1"/>
</dbReference>
<dbReference type="InterPro" id="IPR008144">
    <property type="entry name" value="Guanylate_kin-like_dom"/>
</dbReference>
<keyword evidence="5" id="KW-0677">Repeat</keyword>
<feature type="domain" description="SH3" evidence="9">
    <location>
        <begin position="595"/>
        <end position="665"/>
    </location>
</feature>
<evidence type="ECO:0000256" key="3">
    <source>
        <dbReference type="ARBA" id="ARBA00022443"/>
    </source>
</evidence>
<dbReference type="Gene3D" id="3.30.63.10">
    <property type="entry name" value="Guanylate Kinase phosphate binding domain"/>
    <property type="match status" value="1"/>
</dbReference>
<dbReference type="GO" id="GO:0098609">
    <property type="term" value="P:cell-cell adhesion"/>
    <property type="evidence" value="ECO:0007669"/>
    <property type="project" value="TreeGrafter"/>
</dbReference>
<dbReference type="InterPro" id="IPR050614">
    <property type="entry name" value="Synaptic_Scaffolding_LAP-MAGUK"/>
</dbReference>
<dbReference type="CDD" id="cd06723">
    <property type="entry name" value="PDZ1_Dlg1-2-4-like"/>
    <property type="match status" value="1"/>
</dbReference>
<dbReference type="InterPro" id="IPR036034">
    <property type="entry name" value="PDZ_sf"/>
</dbReference>
<dbReference type="SMART" id="SM00072">
    <property type="entry name" value="GuKc"/>
    <property type="match status" value="1"/>
</dbReference>
<dbReference type="AlphaFoldDB" id="A0A3P8T8T1"/>
<name>A0A3P8T8T1_AMPPE</name>
<keyword evidence="3 7" id="KW-0728">SH3 domain</keyword>
<dbReference type="PIRSF" id="PIRSF001741">
    <property type="entry name" value="MAGUK_DLGH"/>
    <property type="match status" value="1"/>
</dbReference>
<dbReference type="InterPro" id="IPR036028">
    <property type="entry name" value="SH3-like_dom_sf"/>
</dbReference>
<comment type="subcellular location">
    <subcellularLocation>
        <location evidence="1">Cell membrane</location>
        <topology evidence="1">Peripheral membrane protein</topology>
    </subcellularLocation>
</comment>
<protein>
    <submittedName>
        <fullName evidence="13">Discs, large homolog 2 (Drosophila)</fullName>
    </submittedName>
</protein>
<dbReference type="InterPro" id="IPR019590">
    <property type="entry name" value="DLG1_PEST_dom"/>
</dbReference>
<dbReference type="SMART" id="SM00228">
    <property type="entry name" value="PDZ"/>
    <property type="match status" value="3"/>
</dbReference>
<comment type="similarity">
    <text evidence="2">Belongs to the MAGUK family.</text>
</comment>
<dbReference type="Gene3D" id="2.30.42.10">
    <property type="match status" value="3"/>
</dbReference>
<dbReference type="Ensembl" id="ENSAPET00000021366.1">
    <property type="protein sequence ID" value="ENSAPEP00000020814.1"/>
    <property type="gene ID" value="ENSAPEG00000014766.1"/>
</dbReference>
<dbReference type="SMART" id="SM01277">
    <property type="entry name" value="MAGUK_N_PEST"/>
    <property type="match status" value="1"/>
</dbReference>
<dbReference type="Pfam" id="PF00018">
    <property type="entry name" value="SH3_1"/>
    <property type="match status" value="1"/>
</dbReference>
<reference evidence="13" key="3">
    <citation type="submission" date="2025-09" db="UniProtKB">
        <authorList>
            <consortium name="Ensembl"/>
        </authorList>
    </citation>
    <scope>IDENTIFICATION</scope>
</reference>
<dbReference type="InterPro" id="IPR001452">
    <property type="entry name" value="SH3_domain"/>
</dbReference>
<evidence type="ECO:0000256" key="5">
    <source>
        <dbReference type="ARBA" id="ARBA00022737"/>
    </source>
</evidence>
<evidence type="ECO:0000259" key="11">
    <source>
        <dbReference type="PROSITE" id="PS50106"/>
    </source>
</evidence>
<feature type="domain" description="PDZ" evidence="11">
    <location>
        <begin position="231"/>
        <end position="318"/>
    </location>
</feature>
<dbReference type="InterPro" id="IPR036892">
    <property type="entry name" value="L27_dom_sf"/>
</dbReference>
<accession>A0A3P8T8T1</accession>
<evidence type="ECO:0000259" key="12">
    <source>
        <dbReference type="PROSITE" id="PS51022"/>
    </source>
</evidence>
<dbReference type="InterPro" id="IPR004172">
    <property type="entry name" value="L27_dom"/>
</dbReference>
<dbReference type="FunFam" id="2.30.42.10:FF:000091">
    <property type="entry name" value="disks large homolog 1 isoform X8"/>
    <property type="match status" value="1"/>
</dbReference>
<evidence type="ECO:0000256" key="7">
    <source>
        <dbReference type="PROSITE-ProRule" id="PRU00192"/>
    </source>
</evidence>
<dbReference type="Pfam" id="PF00625">
    <property type="entry name" value="Guanylate_kin"/>
    <property type="match status" value="1"/>
</dbReference>
<dbReference type="CDD" id="cd06724">
    <property type="entry name" value="PDZ2_Dlg1-2-4-like"/>
    <property type="match status" value="1"/>
</dbReference>
<evidence type="ECO:0000313" key="14">
    <source>
        <dbReference type="Proteomes" id="UP000265080"/>
    </source>
</evidence>
<dbReference type="GO" id="GO:0045197">
    <property type="term" value="P:establishment or maintenance of epithelial cell apical/basal polarity"/>
    <property type="evidence" value="ECO:0007669"/>
    <property type="project" value="TreeGrafter"/>
</dbReference>
<dbReference type="GO" id="GO:0097120">
    <property type="term" value="P:receptor localization to synapse"/>
    <property type="evidence" value="ECO:0007669"/>
    <property type="project" value="TreeGrafter"/>
</dbReference>
<evidence type="ECO:0000256" key="4">
    <source>
        <dbReference type="ARBA" id="ARBA00022475"/>
    </source>
</evidence>
<dbReference type="Gene3D" id="3.40.50.300">
    <property type="entry name" value="P-loop containing nucleotide triphosphate hydrolases"/>
    <property type="match status" value="1"/>
</dbReference>
<dbReference type="PANTHER" id="PTHR23119:SF6">
    <property type="entry name" value="DISKS LARGE HOMOLOG 2"/>
    <property type="match status" value="1"/>
</dbReference>
<reference evidence="13 14" key="1">
    <citation type="submission" date="2018-03" db="EMBL/GenBank/DDBJ databases">
        <title>Finding Nemo's genes: A chromosome-scale reference assembly of the genome of the orange clownfish Amphiprion percula.</title>
        <authorList>
            <person name="Lehmann R."/>
        </authorList>
    </citation>
    <scope>NUCLEOTIDE SEQUENCE</scope>
</reference>
<dbReference type="InterPro" id="IPR001478">
    <property type="entry name" value="PDZ"/>
</dbReference>
<dbReference type="GeneTree" id="ENSGT00940000155156"/>
<dbReference type="PROSITE" id="PS50106">
    <property type="entry name" value="PDZ"/>
    <property type="match status" value="3"/>
</dbReference>
<dbReference type="GO" id="GO:0031594">
    <property type="term" value="C:neuromuscular junction"/>
    <property type="evidence" value="ECO:0007669"/>
    <property type="project" value="InterPro"/>
</dbReference>
<dbReference type="PROSITE" id="PS50052">
    <property type="entry name" value="GUANYLATE_KINASE_2"/>
    <property type="match status" value="1"/>
</dbReference>
<dbReference type="Pfam" id="PF09058">
    <property type="entry name" value="L27_1"/>
    <property type="match status" value="1"/>
</dbReference>
<proteinExistence type="inferred from homology"/>
<keyword evidence="4" id="KW-1003">Cell membrane</keyword>
<dbReference type="FunFam" id="2.30.42.10:FF:000001">
    <property type="entry name" value="Disks large homolog 1 isoform 2"/>
    <property type="match status" value="1"/>
</dbReference>
<feature type="compositionally biased region" description="Polar residues" evidence="8">
    <location>
        <begin position="113"/>
        <end position="135"/>
    </location>
</feature>
<dbReference type="GO" id="GO:0099072">
    <property type="term" value="P:regulation of postsynaptic membrane neurotransmitter receptor levels"/>
    <property type="evidence" value="ECO:0007669"/>
    <property type="project" value="TreeGrafter"/>
</dbReference>
<dbReference type="GO" id="GO:0016323">
    <property type="term" value="C:basolateral plasma membrane"/>
    <property type="evidence" value="ECO:0007669"/>
    <property type="project" value="TreeGrafter"/>
</dbReference>
<dbReference type="SUPFAM" id="SSF50044">
    <property type="entry name" value="SH3-domain"/>
    <property type="match status" value="1"/>
</dbReference>
<dbReference type="InterPro" id="IPR019583">
    <property type="entry name" value="DLG1-4_PDZ_assoc"/>
</dbReference>
<dbReference type="Gene3D" id="1.10.287.470">
    <property type="entry name" value="Helix hairpin bin"/>
    <property type="match status" value="1"/>
</dbReference>
<dbReference type="CDD" id="cd06795">
    <property type="entry name" value="PDZ3_Dlg1-2-4-like"/>
    <property type="match status" value="1"/>
</dbReference>
<evidence type="ECO:0000256" key="1">
    <source>
        <dbReference type="ARBA" id="ARBA00004202"/>
    </source>
</evidence>
<evidence type="ECO:0000259" key="9">
    <source>
        <dbReference type="PROSITE" id="PS50002"/>
    </source>
</evidence>
<evidence type="ECO:0000256" key="6">
    <source>
        <dbReference type="ARBA" id="ARBA00023136"/>
    </source>
</evidence>
<evidence type="ECO:0000313" key="13">
    <source>
        <dbReference type="Ensembl" id="ENSAPEP00000020814.1"/>
    </source>
</evidence>
<dbReference type="SMART" id="SM00326">
    <property type="entry name" value="SH3"/>
    <property type="match status" value="1"/>
</dbReference>
<evidence type="ECO:0000259" key="10">
    <source>
        <dbReference type="PROSITE" id="PS50052"/>
    </source>
</evidence>
<dbReference type="Gene3D" id="2.30.30.40">
    <property type="entry name" value="SH3 Domains"/>
    <property type="match status" value="2"/>
</dbReference>
<dbReference type="SUPFAM" id="SSF101288">
    <property type="entry name" value="L27 domain"/>
    <property type="match status" value="1"/>
</dbReference>
<dbReference type="Pfam" id="PF10608">
    <property type="entry name" value="MAGUK_N_PEST"/>
    <property type="match status" value="1"/>
</dbReference>
<dbReference type="GO" id="GO:0043113">
    <property type="term" value="P:receptor clustering"/>
    <property type="evidence" value="ECO:0007669"/>
    <property type="project" value="TreeGrafter"/>
</dbReference>
<dbReference type="FunFam" id="2.30.42.10:FF:000002">
    <property type="entry name" value="Disks large homolog 4 isoform 2"/>
    <property type="match status" value="1"/>
</dbReference>
<dbReference type="GO" id="GO:0007268">
    <property type="term" value="P:chemical synaptic transmission"/>
    <property type="evidence" value="ECO:0007669"/>
    <property type="project" value="InterPro"/>
</dbReference>
<dbReference type="Pfam" id="PF10600">
    <property type="entry name" value="PDZ_assoc"/>
    <property type="match status" value="1"/>
</dbReference>
<dbReference type="GO" id="GO:0019901">
    <property type="term" value="F:protein kinase binding"/>
    <property type="evidence" value="ECO:0007669"/>
    <property type="project" value="TreeGrafter"/>
</dbReference>
<reference evidence="13" key="2">
    <citation type="submission" date="2025-08" db="UniProtKB">
        <authorList>
            <consortium name="Ensembl"/>
        </authorList>
    </citation>
    <scope>IDENTIFICATION</scope>
</reference>
<dbReference type="SUPFAM" id="SSF52540">
    <property type="entry name" value="P-loop containing nucleoside triphosphate hydrolases"/>
    <property type="match status" value="1"/>
</dbReference>
<dbReference type="GO" id="GO:0035255">
    <property type="term" value="F:ionotropic glutamate receptor binding"/>
    <property type="evidence" value="ECO:0007669"/>
    <property type="project" value="TreeGrafter"/>
</dbReference>
<feature type="domain" description="PDZ" evidence="11">
    <location>
        <begin position="326"/>
        <end position="413"/>
    </location>
</feature>
<dbReference type="Proteomes" id="UP000265080">
    <property type="component" value="Chromosome 15"/>
</dbReference>
<dbReference type="InterPro" id="IPR008145">
    <property type="entry name" value="GK/Ca_channel_bsu"/>
</dbReference>
<dbReference type="GO" id="GO:0098839">
    <property type="term" value="C:postsynaptic density membrane"/>
    <property type="evidence" value="ECO:0007669"/>
    <property type="project" value="TreeGrafter"/>
</dbReference>
<feature type="domain" description="PDZ" evidence="11">
    <location>
        <begin position="480"/>
        <end position="561"/>
    </location>
</feature>
<dbReference type="InterPro" id="IPR016313">
    <property type="entry name" value="DLG1-like"/>
</dbReference>
<dbReference type="SUPFAM" id="SSF50156">
    <property type="entry name" value="PDZ domain-like"/>
    <property type="match status" value="3"/>
</dbReference>
<dbReference type="FunFam" id="2.30.30.40:FF:000027">
    <property type="entry name" value="Disks large homolog 3 isoform 1"/>
    <property type="match status" value="1"/>
</dbReference>
<sequence length="928" mass="103797">MPISKKDTARALGLLEEYCTKLKKPEEQQLKTAINRVMGIFKTNLFEALLDIQEFYEVTLLNTQKSCEQKLEEVNHMADKWEKSVSIPNSACPVEEQREQSSSEPSGGEQRETFSTSENRPPAVQGSSHNGQTPPCMNPALMNAPWQYHYQEDDSPHLDQGFPRLTNKVRAPELVHVSEKNLSEIENVHGYVSHSHISPLKASPAPVIVNTDTLESVPYVNGTEIEYEFEEITLERGNSGLGFSIAGGTDNPHIGDDPGIFITKIIPGGAASEDGRLRVNDCILRVNDSDVSEVSHSKAVEALKVAGSIVRLYVRRRRPMLETIIEIKLIKGPKGLGFSIAGGVGNQHIPGDNSIYVTKIIDGGAAQKDGQLQVGDRLLMVNNYSLEEVSHEEAVAILKNTLDIVYLKVGKPSSVYLSDPYGPPDITHSFSPAMENHISSPINSGNLEYKSSLPPISPGSYSPLPKHLLGEEDINREPRKVVLHKGSTGLGFNIVGGEDGEGIFVSFILAGGPADLSGELRRGDQILSVNGIDLRGATHEQAAAALKGAGQVVTIFAQYRPEEYERFEAKIHDLREQMMNHSMSSGSGSLRTNQKRSLYVRVLFDYEKSKDSGLPSQGLSFRYGDILHVINASDDEWWQARRVTPHGDSEEIGVIPSKRRVERKERARLKTVKFNAKPGSFDSKGSFTDKRKKNFIFTRKFPFYKNKDGEQDGSDSDRSQDDVILSYEPVIRQEINYARPVIILGPMKDRINDDLISEFPEKFGSCVPHTTRPKRDYEMDGRDYHFVMSREQMEKDIQEHKFIEAGQYNDNLYGTSVQSVKYVAERGKHCILDVSGNAIKRLQVAQLYPIAIFIKPKSIDSLMDMNKRLTEDQARKTFDRAMKLEQEFGESFTALVQGDTLEDIYNHCKQVIEEHSGPYIWIPSKEKL</sequence>
<dbReference type="InterPro" id="IPR015143">
    <property type="entry name" value="L27_1"/>
</dbReference>
<dbReference type="FunFam" id="3.30.63.10:FF:000001">
    <property type="entry name" value="Disks large homolog 1 isoform 2"/>
    <property type="match status" value="1"/>
</dbReference>
<dbReference type="PROSITE" id="PS00856">
    <property type="entry name" value="GUANYLATE_KINASE_1"/>
    <property type="match status" value="1"/>
</dbReference>